<dbReference type="InterPro" id="IPR002560">
    <property type="entry name" value="Transposase_DDE"/>
</dbReference>
<organism evidence="3 4">
    <name type="scientific">Reticulibacter mediterranei</name>
    <dbReference type="NCBI Taxonomy" id="2778369"/>
    <lineage>
        <taxon>Bacteria</taxon>
        <taxon>Bacillati</taxon>
        <taxon>Chloroflexota</taxon>
        <taxon>Ktedonobacteria</taxon>
        <taxon>Ktedonobacterales</taxon>
        <taxon>Reticulibacteraceae</taxon>
        <taxon>Reticulibacter</taxon>
    </lineage>
</organism>
<evidence type="ECO:0000313" key="3">
    <source>
        <dbReference type="EMBL" id="GHP00796.1"/>
    </source>
</evidence>
<evidence type="ECO:0000259" key="2">
    <source>
        <dbReference type="PROSITE" id="PS50531"/>
    </source>
</evidence>
<gene>
    <name evidence="3" type="ORF">KSF_108430</name>
</gene>
<reference evidence="3" key="1">
    <citation type="submission" date="2020-10" db="EMBL/GenBank/DDBJ databases">
        <title>Taxonomic study of unclassified bacteria belonging to the class Ktedonobacteria.</title>
        <authorList>
            <person name="Yabe S."/>
            <person name="Wang C.M."/>
            <person name="Zheng Y."/>
            <person name="Sakai Y."/>
            <person name="Cavaletti L."/>
            <person name="Monciardini P."/>
            <person name="Donadio S."/>
        </authorList>
    </citation>
    <scope>NUCLEOTIDE SEQUENCE</scope>
    <source>
        <strain evidence="3">ID150040</strain>
    </source>
</reference>
<dbReference type="PANTHER" id="PTHR33498">
    <property type="entry name" value="TRANSPOSASE FOR INSERTION SEQUENCE ELEMENT IS1557"/>
    <property type="match status" value="1"/>
</dbReference>
<dbReference type="Pfam" id="PF02796">
    <property type="entry name" value="HTH_7"/>
    <property type="match status" value="1"/>
</dbReference>
<dbReference type="PROSITE" id="PS50531">
    <property type="entry name" value="HTH_IS21"/>
    <property type="match status" value="1"/>
</dbReference>
<dbReference type="GO" id="GO:0003677">
    <property type="term" value="F:DNA binding"/>
    <property type="evidence" value="ECO:0007669"/>
    <property type="project" value="InterPro"/>
</dbReference>
<dbReference type="AlphaFoldDB" id="A0A8J3N9N7"/>
<evidence type="ECO:0000313" key="4">
    <source>
        <dbReference type="Proteomes" id="UP000597444"/>
    </source>
</evidence>
<comment type="caution">
    <text evidence="3">The sequence shown here is derived from an EMBL/GenBank/DDBJ whole genome shotgun (WGS) entry which is preliminary data.</text>
</comment>
<name>A0A8J3N9N7_9CHLR</name>
<keyword evidence="4" id="KW-1185">Reference proteome</keyword>
<proteinExistence type="predicted"/>
<feature type="domain" description="HTH IS21-type" evidence="2">
    <location>
        <begin position="1"/>
        <end position="58"/>
    </location>
</feature>
<dbReference type="InterPro" id="IPR047951">
    <property type="entry name" value="Transpos_ISL3"/>
</dbReference>
<dbReference type="PANTHER" id="PTHR33498:SF1">
    <property type="entry name" value="TRANSPOSASE FOR INSERTION SEQUENCE ELEMENT IS1557"/>
    <property type="match status" value="1"/>
</dbReference>
<protein>
    <recommendedName>
        <fullName evidence="2">HTH IS21-type domain-containing protein</fullName>
    </recommendedName>
</protein>
<accession>A0A8J3N9N7</accession>
<dbReference type="InterPro" id="IPR017894">
    <property type="entry name" value="HTH_IS21_transposase_type"/>
</dbReference>
<feature type="region of interest" description="Disordered" evidence="1">
    <location>
        <begin position="110"/>
        <end position="135"/>
    </location>
</feature>
<dbReference type="EMBL" id="BNJK01000003">
    <property type="protein sequence ID" value="GHP00796.1"/>
    <property type="molecule type" value="Genomic_DNA"/>
</dbReference>
<dbReference type="Proteomes" id="UP000597444">
    <property type="component" value="Unassembled WGS sequence"/>
</dbReference>
<sequence length="269" mass="30688">MFQQGLPILQIARQLHLTRTTVYKYIAAEAFPERAPRSKSRSTRSILDPYTSYLRERTEQGCANGQQLYREVRDQGYTGTYKTVMRWLQAQGLLPRHQLGLDVKLDEEQDADDGLPCSEMMRSSSSTEPAKPLPFSEPLPSARTLSWLLVKGPTHLKGNEQRTLAFIQQDPSVETISVLTQQFLLLLKERQAEQVEAWLKICAECGIPEIEAFSQGVWRDIDAVKAAFQFPYSNGPTEGFINRLKLLKRSMYGRGSFELLRQRMLSEVS</sequence>
<dbReference type="Pfam" id="PF01610">
    <property type="entry name" value="DDE_Tnp_ISL3"/>
    <property type="match status" value="1"/>
</dbReference>
<dbReference type="GO" id="GO:0000150">
    <property type="term" value="F:DNA strand exchange activity"/>
    <property type="evidence" value="ECO:0007669"/>
    <property type="project" value="InterPro"/>
</dbReference>
<dbReference type="InterPro" id="IPR006120">
    <property type="entry name" value="Resolvase_HTH_dom"/>
</dbReference>
<evidence type="ECO:0000256" key="1">
    <source>
        <dbReference type="SAM" id="MobiDB-lite"/>
    </source>
</evidence>